<evidence type="ECO:0000259" key="1">
    <source>
        <dbReference type="Pfam" id="PF01872"/>
    </source>
</evidence>
<dbReference type="SUPFAM" id="SSF53597">
    <property type="entry name" value="Dihydrofolate reductase-like"/>
    <property type="match status" value="1"/>
</dbReference>
<dbReference type="GO" id="GO:0009231">
    <property type="term" value="P:riboflavin biosynthetic process"/>
    <property type="evidence" value="ECO:0007669"/>
    <property type="project" value="InterPro"/>
</dbReference>
<reference evidence="2 3" key="1">
    <citation type="submission" date="2020-06" db="EMBL/GenBank/DDBJ databases">
        <title>NJ-3-1, isolated from saline soil.</title>
        <authorList>
            <person name="Cui H.L."/>
            <person name="Shi X."/>
        </authorList>
    </citation>
    <scope>NUCLEOTIDE SEQUENCE [LARGE SCALE GENOMIC DNA]</scope>
    <source>
        <strain evidence="2 3">NJ-3-1</strain>
    </source>
</reference>
<dbReference type="GO" id="GO:0008703">
    <property type="term" value="F:5-amino-6-(5-phosphoribosylamino)uracil reductase activity"/>
    <property type="evidence" value="ECO:0007669"/>
    <property type="project" value="InterPro"/>
</dbReference>
<dbReference type="Pfam" id="PF01872">
    <property type="entry name" value="RibD_C"/>
    <property type="match status" value="1"/>
</dbReference>
<dbReference type="GeneID" id="56037915"/>
<evidence type="ECO:0000313" key="3">
    <source>
        <dbReference type="Proteomes" id="UP000509626"/>
    </source>
</evidence>
<dbReference type="OrthoDB" id="7348at2157"/>
<sequence length="185" mass="20554">MKTQYYTSTSIDGYLADEDDSLDWLFQFGDIEEIEGVKDDYPQFVNQVGAVAMGSTTYEWIIEHESLLEDPERWPYEVPAWVFSGRKLPVVDGASVRFVQGDVAPVHADMVKAADGENIWLVGGGDLVGQFHDHGLLDEIILSVAPVMLASGAPLLPRRITTPPLELADVRKRGDVFAVLTYEVR</sequence>
<proteinExistence type="predicted"/>
<dbReference type="InterPro" id="IPR002734">
    <property type="entry name" value="RibDG_C"/>
</dbReference>
<dbReference type="InterPro" id="IPR024072">
    <property type="entry name" value="DHFR-like_dom_sf"/>
</dbReference>
<dbReference type="AlphaFoldDB" id="A0A7D5QBD1"/>
<organism evidence="2 3">
    <name type="scientific">Halorarum salinum</name>
    <dbReference type="NCBI Taxonomy" id="2743089"/>
    <lineage>
        <taxon>Archaea</taxon>
        <taxon>Methanobacteriati</taxon>
        <taxon>Methanobacteriota</taxon>
        <taxon>Stenosarchaea group</taxon>
        <taxon>Halobacteria</taxon>
        <taxon>Halobacteriales</taxon>
        <taxon>Haloferacaceae</taxon>
        <taxon>Halorarum</taxon>
    </lineage>
</organism>
<gene>
    <name evidence="2" type="ORF">HUG12_10610</name>
</gene>
<dbReference type="Gene3D" id="3.40.430.10">
    <property type="entry name" value="Dihydrofolate Reductase, subunit A"/>
    <property type="match status" value="1"/>
</dbReference>
<dbReference type="EMBL" id="CP058579">
    <property type="protein sequence ID" value="QLG62159.1"/>
    <property type="molecule type" value="Genomic_DNA"/>
</dbReference>
<dbReference type="KEGG" id="halu:HUG12_10610"/>
<dbReference type="PANTHER" id="PTHR38011">
    <property type="entry name" value="DIHYDROFOLATE REDUCTASE FAMILY PROTEIN (AFU_ORTHOLOGUE AFUA_8G06820)"/>
    <property type="match status" value="1"/>
</dbReference>
<keyword evidence="3" id="KW-1185">Reference proteome</keyword>
<dbReference type="PANTHER" id="PTHR38011:SF11">
    <property type="entry name" value="2,5-DIAMINO-6-RIBOSYLAMINO-4(3H)-PYRIMIDINONE 5'-PHOSPHATE REDUCTASE"/>
    <property type="match status" value="1"/>
</dbReference>
<evidence type="ECO:0000313" key="2">
    <source>
        <dbReference type="EMBL" id="QLG62159.1"/>
    </source>
</evidence>
<dbReference type="RefSeq" id="WP_179268744.1">
    <property type="nucleotide sequence ID" value="NZ_CP058579.1"/>
</dbReference>
<protein>
    <submittedName>
        <fullName evidence="2">Dihydrofolate reductase family protein</fullName>
    </submittedName>
</protein>
<name>A0A7D5QBD1_9EURY</name>
<dbReference type="Proteomes" id="UP000509626">
    <property type="component" value="Chromosome"/>
</dbReference>
<accession>A0A7D5QBD1</accession>
<dbReference type="InterPro" id="IPR050765">
    <property type="entry name" value="Riboflavin_Biosynth_HTPR"/>
</dbReference>
<feature type="domain" description="Bacterial bifunctional deaminase-reductase C-terminal" evidence="1">
    <location>
        <begin position="112"/>
        <end position="174"/>
    </location>
</feature>